<protein>
    <submittedName>
        <fullName evidence="1">Uncharacterized protein</fullName>
    </submittedName>
</protein>
<name>A0A0K9NRT3_ZOSMR</name>
<sequence>MVIITEIVELSDSDDELDTFSRPVQIAGMTVF</sequence>
<evidence type="ECO:0000313" key="1">
    <source>
        <dbReference type="EMBL" id="KMZ58782.1"/>
    </source>
</evidence>
<gene>
    <name evidence="1" type="ORF">ZOSMA_746G00010</name>
</gene>
<accession>A0A0K9NRT3</accession>
<keyword evidence="2" id="KW-1185">Reference proteome</keyword>
<dbReference type="AlphaFoldDB" id="A0A0K9NRT3"/>
<dbReference type="Proteomes" id="UP000036987">
    <property type="component" value="Unassembled WGS sequence"/>
</dbReference>
<reference evidence="2" key="1">
    <citation type="journal article" date="2016" name="Nature">
        <title>The genome of the seagrass Zostera marina reveals angiosperm adaptation to the sea.</title>
        <authorList>
            <person name="Olsen J.L."/>
            <person name="Rouze P."/>
            <person name="Verhelst B."/>
            <person name="Lin Y.-C."/>
            <person name="Bayer T."/>
            <person name="Collen J."/>
            <person name="Dattolo E."/>
            <person name="De Paoli E."/>
            <person name="Dittami S."/>
            <person name="Maumus F."/>
            <person name="Michel G."/>
            <person name="Kersting A."/>
            <person name="Lauritano C."/>
            <person name="Lohaus R."/>
            <person name="Toepel M."/>
            <person name="Tonon T."/>
            <person name="Vanneste K."/>
            <person name="Amirebrahimi M."/>
            <person name="Brakel J."/>
            <person name="Bostroem C."/>
            <person name="Chovatia M."/>
            <person name="Grimwood J."/>
            <person name="Jenkins J.W."/>
            <person name="Jueterbock A."/>
            <person name="Mraz A."/>
            <person name="Stam W.T."/>
            <person name="Tice H."/>
            <person name="Bornberg-Bauer E."/>
            <person name="Green P.J."/>
            <person name="Pearson G.A."/>
            <person name="Procaccini G."/>
            <person name="Duarte C.M."/>
            <person name="Schmutz J."/>
            <person name="Reusch T.B.H."/>
            <person name="Van de Peer Y."/>
        </authorList>
    </citation>
    <scope>NUCLEOTIDE SEQUENCE [LARGE SCALE GENOMIC DNA]</scope>
    <source>
        <strain evidence="2">cv. Finnish</strain>
    </source>
</reference>
<comment type="caution">
    <text evidence="1">The sequence shown here is derived from an EMBL/GenBank/DDBJ whole genome shotgun (WGS) entry which is preliminary data.</text>
</comment>
<proteinExistence type="predicted"/>
<evidence type="ECO:0000313" key="2">
    <source>
        <dbReference type="Proteomes" id="UP000036987"/>
    </source>
</evidence>
<organism evidence="1 2">
    <name type="scientific">Zostera marina</name>
    <name type="common">Eelgrass</name>
    <dbReference type="NCBI Taxonomy" id="29655"/>
    <lineage>
        <taxon>Eukaryota</taxon>
        <taxon>Viridiplantae</taxon>
        <taxon>Streptophyta</taxon>
        <taxon>Embryophyta</taxon>
        <taxon>Tracheophyta</taxon>
        <taxon>Spermatophyta</taxon>
        <taxon>Magnoliopsida</taxon>
        <taxon>Liliopsida</taxon>
        <taxon>Zosteraceae</taxon>
        <taxon>Zostera</taxon>
    </lineage>
</organism>
<dbReference type="EMBL" id="LFYR01001894">
    <property type="protein sequence ID" value="KMZ58782.1"/>
    <property type="molecule type" value="Genomic_DNA"/>
</dbReference>